<evidence type="ECO:0000313" key="2">
    <source>
        <dbReference type="Proteomes" id="UP001177744"/>
    </source>
</evidence>
<accession>A0AA40LTE9</accession>
<organism evidence="1 2">
    <name type="scientific">Cnephaeus nilssonii</name>
    <name type="common">Northern bat</name>
    <name type="synonym">Eptesicus nilssonii</name>
    <dbReference type="NCBI Taxonomy" id="3371016"/>
    <lineage>
        <taxon>Eukaryota</taxon>
        <taxon>Metazoa</taxon>
        <taxon>Chordata</taxon>
        <taxon>Craniata</taxon>
        <taxon>Vertebrata</taxon>
        <taxon>Euteleostomi</taxon>
        <taxon>Mammalia</taxon>
        <taxon>Eutheria</taxon>
        <taxon>Laurasiatheria</taxon>
        <taxon>Chiroptera</taxon>
        <taxon>Yangochiroptera</taxon>
        <taxon>Vespertilionidae</taxon>
        <taxon>Cnephaeus</taxon>
    </lineage>
</organism>
<evidence type="ECO:0000313" key="1">
    <source>
        <dbReference type="EMBL" id="KAK1345150.1"/>
    </source>
</evidence>
<dbReference type="GO" id="GO:0006622">
    <property type="term" value="P:protein targeting to lysosome"/>
    <property type="evidence" value="ECO:0007669"/>
    <property type="project" value="TreeGrafter"/>
</dbReference>
<dbReference type="PANTHER" id="PTHR46319">
    <property type="entry name" value="ZINC FINGER FYVE DOMAIN-CONTAINING PROTEIN"/>
    <property type="match status" value="1"/>
</dbReference>
<gene>
    <name evidence="1" type="ORF">QTO34_013859</name>
</gene>
<dbReference type="PANTHER" id="PTHR46319:SF1">
    <property type="entry name" value="ZINC FINGER FYVE DOMAIN-CONTAINING PROTEIN 16"/>
    <property type="match status" value="1"/>
</dbReference>
<dbReference type="GO" id="GO:0016197">
    <property type="term" value="P:endosomal transport"/>
    <property type="evidence" value="ECO:0007669"/>
    <property type="project" value="TreeGrafter"/>
</dbReference>
<sequence>MDSYFKAAVSDLDKLLDDFEQNPDEQDYLQDAQNAYDSNHCSVSSELASSQLTSLLPKDQQCINCCVSSETCYETNQISLNEKTDEGLTSIQNEKNVTGLDLFLLWMVALQMKSSLYIWDDVVNLSVI</sequence>
<name>A0AA40LTE9_CNENI</name>
<dbReference type="GO" id="GO:0031901">
    <property type="term" value="C:early endosome membrane"/>
    <property type="evidence" value="ECO:0007669"/>
    <property type="project" value="TreeGrafter"/>
</dbReference>
<reference evidence="1" key="1">
    <citation type="submission" date="2023-06" db="EMBL/GenBank/DDBJ databases">
        <title>Reference genome for the Northern bat (Eptesicus nilssonii), a most northern bat species.</title>
        <authorList>
            <person name="Laine V.N."/>
            <person name="Pulliainen A.T."/>
            <person name="Lilley T.M."/>
        </authorList>
    </citation>
    <scope>NUCLEOTIDE SEQUENCE</scope>
    <source>
        <strain evidence="1">BLF_Eptnil</strain>
        <tissue evidence="1">Kidney</tissue>
    </source>
</reference>
<proteinExistence type="predicted"/>
<keyword evidence="2" id="KW-1185">Reference proteome</keyword>
<dbReference type="EMBL" id="JAULJE010000003">
    <property type="protein sequence ID" value="KAK1345150.1"/>
    <property type="molecule type" value="Genomic_DNA"/>
</dbReference>
<protein>
    <submittedName>
        <fullName evidence="1">Uncharacterized protein</fullName>
    </submittedName>
</protein>
<dbReference type="AlphaFoldDB" id="A0AA40LTE9"/>
<dbReference type="Proteomes" id="UP001177744">
    <property type="component" value="Unassembled WGS sequence"/>
</dbReference>
<comment type="caution">
    <text evidence="1">The sequence shown here is derived from an EMBL/GenBank/DDBJ whole genome shotgun (WGS) entry which is preliminary data.</text>
</comment>